<dbReference type="InterPro" id="IPR013785">
    <property type="entry name" value="Aldolase_TIM"/>
</dbReference>
<dbReference type="Pfam" id="PF02581">
    <property type="entry name" value="TMP-TENI"/>
    <property type="match status" value="1"/>
</dbReference>
<keyword evidence="5" id="KW-1185">Reference proteome</keyword>
<protein>
    <submittedName>
        <fullName evidence="4">Thiamine phosphate synthase</fullName>
    </submittedName>
</protein>
<evidence type="ECO:0000313" key="4">
    <source>
        <dbReference type="EMBL" id="MDN5214382.1"/>
    </source>
</evidence>
<gene>
    <name evidence="4" type="ORF">QQ020_20045</name>
</gene>
<dbReference type="InterPro" id="IPR036206">
    <property type="entry name" value="ThiamineP_synth_sf"/>
</dbReference>
<feature type="domain" description="Thiamine phosphate synthase/TenI" evidence="3">
    <location>
        <begin position="11"/>
        <end position="191"/>
    </location>
</feature>
<accession>A0ABT8LBP5</accession>
<dbReference type="CDD" id="cd00564">
    <property type="entry name" value="TMP_TenI"/>
    <property type="match status" value="1"/>
</dbReference>
<reference evidence="4" key="1">
    <citation type="submission" date="2023-06" db="EMBL/GenBank/DDBJ databases">
        <title>Genomic of Agaribacillus aureum.</title>
        <authorList>
            <person name="Wang G."/>
        </authorList>
    </citation>
    <scope>NUCLEOTIDE SEQUENCE</scope>
    <source>
        <strain evidence="4">BMA12</strain>
    </source>
</reference>
<evidence type="ECO:0000256" key="1">
    <source>
        <dbReference type="ARBA" id="ARBA00004948"/>
    </source>
</evidence>
<keyword evidence="2" id="KW-0784">Thiamine biosynthesis</keyword>
<comment type="caution">
    <text evidence="4">The sequence shown here is derived from an EMBL/GenBank/DDBJ whole genome shotgun (WGS) entry which is preliminary data.</text>
</comment>
<comment type="pathway">
    <text evidence="1">Cofactor biosynthesis; thiamine diphosphate biosynthesis.</text>
</comment>
<dbReference type="SUPFAM" id="SSF51391">
    <property type="entry name" value="Thiamin phosphate synthase"/>
    <property type="match status" value="1"/>
</dbReference>
<dbReference type="RefSeq" id="WP_346759716.1">
    <property type="nucleotide sequence ID" value="NZ_JAUJEB010000004.1"/>
</dbReference>
<dbReference type="Proteomes" id="UP001172083">
    <property type="component" value="Unassembled WGS sequence"/>
</dbReference>
<evidence type="ECO:0000256" key="2">
    <source>
        <dbReference type="ARBA" id="ARBA00022977"/>
    </source>
</evidence>
<dbReference type="PANTHER" id="PTHR20857">
    <property type="entry name" value="THIAMINE-PHOSPHATE PYROPHOSPHORYLASE"/>
    <property type="match status" value="1"/>
</dbReference>
<dbReference type="PANTHER" id="PTHR20857:SF23">
    <property type="entry name" value="THIAMINE BIOSYNTHETIC BIFUNCTIONAL ENZYME"/>
    <property type="match status" value="1"/>
</dbReference>
<proteinExistence type="predicted"/>
<dbReference type="InterPro" id="IPR022998">
    <property type="entry name" value="ThiamineP_synth_TenI"/>
</dbReference>
<evidence type="ECO:0000313" key="5">
    <source>
        <dbReference type="Proteomes" id="UP001172083"/>
    </source>
</evidence>
<dbReference type="Gene3D" id="3.20.20.70">
    <property type="entry name" value="Aldolase class I"/>
    <property type="match status" value="1"/>
</dbReference>
<organism evidence="4 5">
    <name type="scientific">Agaribacillus aureus</name>
    <dbReference type="NCBI Taxonomy" id="3051825"/>
    <lineage>
        <taxon>Bacteria</taxon>
        <taxon>Pseudomonadati</taxon>
        <taxon>Bacteroidota</taxon>
        <taxon>Cytophagia</taxon>
        <taxon>Cytophagales</taxon>
        <taxon>Splendidivirgaceae</taxon>
        <taxon>Agaribacillus</taxon>
    </lineage>
</organism>
<sequence>MKGKRKIGQGIYLVIDPSQDESVLMDKLTLILQEKIVAVQLWDNFPAQRDPLKLIQNITERCHEKCVPVLINNQWEWLRATALDGVHFDRIPHNFQYIKQTINREFVSGLTCNNDLSLVQWANENGFDYISFCSVFPSTTSNSCELVKFETIQKAKSLTSMPVFLAGGIKPENVPELAALPFDGIAVISGIMNSDKPDLAIQKYSKQLKANKT</sequence>
<evidence type="ECO:0000259" key="3">
    <source>
        <dbReference type="Pfam" id="PF02581"/>
    </source>
</evidence>
<dbReference type="EMBL" id="JAUJEB010000004">
    <property type="protein sequence ID" value="MDN5214382.1"/>
    <property type="molecule type" value="Genomic_DNA"/>
</dbReference>
<name>A0ABT8LBP5_9BACT</name>